<evidence type="ECO:0000256" key="3">
    <source>
        <dbReference type="ARBA" id="ARBA00022691"/>
    </source>
</evidence>
<keyword evidence="3" id="KW-0949">S-adenosyl-L-methionine</keyword>
<evidence type="ECO:0000256" key="1">
    <source>
        <dbReference type="ARBA" id="ARBA00001966"/>
    </source>
</evidence>
<dbReference type="GO" id="GO:0046872">
    <property type="term" value="F:metal ion binding"/>
    <property type="evidence" value="ECO:0007669"/>
    <property type="project" value="UniProtKB-KW"/>
</dbReference>
<dbReference type="Gene3D" id="3.20.20.70">
    <property type="entry name" value="Aldolase class I"/>
    <property type="match status" value="1"/>
</dbReference>
<evidence type="ECO:0000313" key="8">
    <source>
        <dbReference type="EMBL" id="PJF46209.1"/>
    </source>
</evidence>
<protein>
    <recommendedName>
        <fullName evidence="7">Radical SAM core domain-containing protein</fullName>
    </recommendedName>
</protein>
<comment type="caution">
    <text evidence="8">The sequence shown here is derived from an EMBL/GenBank/DDBJ whole genome shotgun (WGS) entry which is preliminary data.</text>
</comment>
<dbReference type="Proteomes" id="UP000230790">
    <property type="component" value="Unassembled WGS sequence"/>
</dbReference>
<organism evidence="8 9">
    <name type="scientific">Candidatus Thermofonsia Clade 3 bacterium</name>
    <dbReference type="NCBI Taxonomy" id="2364212"/>
    <lineage>
        <taxon>Bacteria</taxon>
        <taxon>Bacillati</taxon>
        <taxon>Chloroflexota</taxon>
        <taxon>Candidatus Thermofontia</taxon>
        <taxon>Candidatus Thermofonsia Clade 3</taxon>
    </lineage>
</organism>
<sequence>MPINRRYPLESLMAACHRYVEKTGRRISFEYALMRGVNDSAQHAELLVDLLMGLRCHVNLIPLNPIPNSPYQPSHEEDVARFQKILTAAGIPTTVRLRRGIEINAGCGQLRQAVQQPELIPLLNAR</sequence>
<accession>A0A2M8Q8U4</accession>
<dbReference type="InterPro" id="IPR040072">
    <property type="entry name" value="Methyltransferase_A"/>
</dbReference>
<proteinExistence type="predicted"/>
<reference evidence="8 9" key="1">
    <citation type="submission" date="2017-11" db="EMBL/GenBank/DDBJ databases">
        <title>Evolution of Phototrophy in the Chloroflexi Phylum Driven by Horizontal Gene Transfer.</title>
        <authorList>
            <person name="Ward L.M."/>
            <person name="Hemp J."/>
            <person name="Shih P.M."/>
            <person name="Mcglynn S.E."/>
            <person name="Fischer W."/>
        </authorList>
    </citation>
    <scope>NUCLEOTIDE SEQUENCE [LARGE SCALE GENOMIC DNA]</scope>
    <source>
        <strain evidence="8">JP3_7</strain>
    </source>
</reference>
<name>A0A2M8Q8U4_9CHLR</name>
<evidence type="ECO:0000259" key="7">
    <source>
        <dbReference type="PROSITE" id="PS51918"/>
    </source>
</evidence>
<comment type="cofactor">
    <cofactor evidence="1">
        <name>[4Fe-4S] cluster</name>
        <dbReference type="ChEBI" id="CHEBI:49883"/>
    </cofactor>
</comment>
<feature type="domain" description="Radical SAM core" evidence="7">
    <location>
        <begin position="1"/>
        <end position="102"/>
    </location>
</feature>
<dbReference type="AlphaFoldDB" id="A0A2M8Q8U4"/>
<dbReference type="InterPro" id="IPR013785">
    <property type="entry name" value="Aldolase_TIM"/>
</dbReference>
<dbReference type="EMBL" id="PGTN01000379">
    <property type="protein sequence ID" value="PJF46209.1"/>
    <property type="molecule type" value="Genomic_DNA"/>
</dbReference>
<dbReference type="SUPFAM" id="SSF102114">
    <property type="entry name" value="Radical SAM enzymes"/>
    <property type="match status" value="1"/>
</dbReference>
<dbReference type="GO" id="GO:0003824">
    <property type="term" value="F:catalytic activity"/>
    <property type="evidence" value="ECO:0007669"/>
    <property type="project" value="InterPro"/>
</dbReference>
<dbReference type="GO" id="GO:0051539">
    <property type="term" value="F:4 iron, 4 sulfur cluster binding"/>
    <property type="evidence" value="ECO:0007669"/>
    <property type="project" value="UniProtKB-KW"/>
</dbReference>
<dbReference type="InterPro" id="IPR007197">
    <property type="entry name" value="rSAM"/>
</dbReference>
<keyword evidence="5" id="KW-0408">Iron</keyword>
<evidence type="ECO:0000256" key="6">
    <source>
        <dbReference type="ARBA" id="ARBA00023014"/>
    </source>
</evidence>
<evidence type="ECO:0000256" key="2">
    <source>
        <dbReference type="ARBA" id="ARBA00022485"/>
    </source>
</evidence>
<evidence type="ECO:0000313" key="9">
    <source>
        <dbReference type="Proteomes" id="UP000230790"/>
    </source>
</evidence>
<dbReference type="PANTHER" id="PTHR30544">
    <property type="entry name" value="23S RRNA METHYLTRANSFERASE"/>
    <property type="match status" value="1"/>
</dbReference>
<dbReference type="PROSITE" id="PS51918">
    <property type="entry name" value="RADICAL_SAM"/>
    <property type="match status" value="1"/>
</dbReference>
<keyword evidence="2" id="KW-0004">4Fe-4S</keyword>
<keyword evidence="6" id="KW-0411">Iron-sulfur</keyword>
<dbReference type="GO" id="GO:0070475">
    <property type="term" value="P:rRNA base methylation"/>
    <property type="evidence" value="ECO:0007669"/>
    <property type="project" value="TreeGrafter"/>
</dbReference>
<evidence type="ECO:0000256" key="5">
    <source>
        <dbReference type="ARBA" id="ARBA00023004"/>
    </source>
</evidence>
<dbReference type="PANTHER" id="PTHR30544:SF5">
    <property type="entry name" value="RADICAL SAM CORE DOMAIN-CONTAINING PROTEIN"/>
    <property type="match status" value="1"/>
</dbReference>
<dbReference type="GO" id="GO:0030488">
    <property type="term" value="P:tRNA methylation"/>
    <property type="evidence" value="ECO:0007669"/>
    <property type="project" value="TreeGrafter"/>
</dbReference>
<keyword evidence="4" id="KW-0479">Metal-binding</keyword>
<evidence type="ECO:0000256" key="4">
    <source>
        <dbReference type="ARBA" id="ARBA00022723"/>
    </source>
</evidence>
<dbReference type="InterPro" id="IPR058240">
    <property type="entry name" value="rSAM_sf"/>
</dbReference>
<gene>
    <name evidence="8" type="ORF">CUN48_14960</name>
</gene>